<evidence type="ECO:0000313" key="6">
    <source>
        <dbReference type="EMBL" id="KYK59027.1"/>
    </source>
</evidence>
<keyword evidence="4" id="KW-0539">Nucleus</keyword>
<dbReference type="InParanoid" id="A0A151GPJ0"/>
<dbReference type="GO" id="GO:0030688">
    <property type="term" value="C:preribosome, small subunit precursor"/>
    <property type="evidence" value="ECO:0007669"/>
    <property type="project" value="InterPro"/>
</dbReference>
<evidence type="ECO:0000256" key="5">
    <source>
        <dbReference type="SAM" id="MobiDB-lite"/>
    </source>
</evidence>
<evidence type="ECO:0000313" key="7">
    <source>
        <dbReference type="Proteomes" id="UP000076580"/>
    </source>
</evidence>
<dbReference type="InterPro" id="IPR028160">
    <property type="entry name" value="Slx9-like"/>
</dbReference>
<dbReference type="GO" id="GO:0005730">
    <property type="term" value="C:nucleolus"/>
    <property type="evidence" value="ECO:0007669"/>
    <property type="project" value="UniProtKB-SubCell"/>
</dbReference>
<feature type="compositionally biased region" description="Acidic residues" evidence="5">
    <location>
        <begin position="170"/>
        <end position="181"/>
    </location>
</feature>
<dbReference type="Proteomes" id="UP000076580">
    <property type="component" value="Chromosome 01"/>
</dbReference>
<keyword evidence="7" id="KW-1185">Reference proteome</keyword>
<name>A0A151GPJ0_DRECN</name>
<gene>
    <name evidence="6" type="ORF">DCS_00154</name>
</gene>
<feature type="compositionally biased region" description="Low complexity" evidence="5">
    <location>
        <begin position="182"/>
        <end position="192"/>
    </location>
</feature>
<reference evidence="6 7" key="1">
    <citation type="journal article" date="2016" name="Sci. Rep.">
        <title>Insights into Adaptations to a Near-Obligate Nematode Endoparasitic Lifestyle from the Finished Genome of Drechmeria coniospora.</title>
        <authorList>
            <person name="Zhang L."/>
            <person name="Zhou Z."/>
            <person name="Guo Q."/>
            <person name="Fokkens L."/>
            <person name="Miskei M."/>
            <person name="Pocsi I."/>
            <person name="Zhang W."/>
            <person name="Chen M."/>
            <person name="Wang L."/>
            <person name="Sun Y."/>
            <person name="Donzelli B.G."/>
            <person name="Gibson D.M."/>
            <person name="Nelson D.R."/>
            <person name="Luo J.G."/>
            <person name="Rep M."/>
            <person name="Liu H."/>
            <person name="Yang S."/>
            <person name="Wang J."/>
            <person name="Krasnoff S.B."/>
            <person name="Xu Y."/>
            <person name="Molnar I."/>
            <person name="Lin M."/>
        </authorList>
    </citation>
    <scope>NUCLEOTIDE SEQUENCE [LARGE SCALE GENOMIC DNA]</scope>
    <source>
        <strain evidence="6 7">ARSEF 6962</strain>
    </source>
</reference>
<dbReference type="GeneID" id="63712797"/>
<dbReference type="GO" id="GO:0000462">
    <property type="term" value="P:maturation of SSU-rRNA from tricistronic rRNA transcript (SSU-rRNA, 5.8S rRNA, LSU-rRNA)"/>
    <property type="evidence" value="ECO:0007669"/>
    <property type="project" value="InterPro"/>
</dbReference>
<evidence type="ECO:0000256" key="4">
    <source>
        <dbReference type="ARBA" id="ARBA00023242"/>
    </source>
</evidence>
<feature type="region of interest" description="Disordered" evidence="5">
    <location>
        <begin position="153"/>
        <end position="194"/>
    </location>
</feature>
<comment type="caution">
    <text evidence="6">The sequence shown here is derived from an EMBL/GenBank/DDBJ whole genome shotgun (WGS) entry which is preliminary data.</text>
</comment>
<organism evidence="6 7">
    <name type="scientific">Drechmeria coniospora</name>
    <name type="common">Nematophagous fungus</name>
    <name type="synonym">Meria coniospora</name>
    <dbReference type="NCBI Taxonomy" id="98403"/>
    <lineage>
        <taxon>Eukaryota</taxon>
        <taxon>Fungi</taxon>
        <taxon>Dikarya</taxon>
        <taxon>Ascomycota</taxon>
        <taxon>Pezizomycotina</taxon>
        <taxon>Sordariomycetes</taxon>
        <taxon>Hypocreomycetidae</taxon>
        <taxon>Hypocreales</taxon>
        <taxon>Ophiocordycipitaceae</taxon>
        <taxon>Drechmeria</taxon>
    </lineage>
</organism>
<evidence type="ECO:0000256" key="2">
    <source>
        <dbReference type="ARBA" id="ARBA00011022"/>
    </source>
</evidence>
<proteinExistence type="inferred from homology"/>
<dbReference type="Pfam" id="PF15341">
    <property type="entry name" value="SLX9"/>
    <property type="match status" value="1"/>
</dbReference>
<dbReference type="EMBL" id="LAYC01000001">
    <property type="protein sequence ID" value="KYK59027.1"/>
    <property type="molecule type" value="Genomic_DNA"/>
</dbReference>
<feature type="compositionally biased region" description="Polar residues" evidence="5">
    <location>
        <begin position="154"/>
        <end position="164"/>
    </location>
</feature>
<comment type="similarity">
    <text evidence="2">Belongs to the SLX9 family.</text>
</comment>
<accession>A0A151GPJ0</accession>
<protein>
    <recommendedName>
        <fullName evidence="3">Ribosome biogenesis protein SLX9</fullName>
    </recommendedName>
</protein>
<evidence type="ECO:0000256" key="3">
    <source>
        <dbReference type="ARBA" id="ARBA00021321"/>
    </source>
</evidence>
<evidence type="ECO:0000256" key="1">
    <source>
        <dbReference type="ARBA" id="ARBA00004604"/>
    </source>
</evidence>
<comment type="subcellular location">
    <subcellularLocation>
        <location evidence="1">Nucleus</location>
        <location evidence="1">Nucleolus</location>
    </subcellularLocation>
</comment>
<dbReference type="AlphaFoldDB" id="A0A151GPJ0"/>
<dbReference type="RefSeq" id="XP_040658379.1">
    <property type="nucleotide sequence ID" value="XM_040797496.1"/>
</dbReference>
<dbReference type="GO" id="GO:0030686">
    <property type="term" value="C:90S preribosome"/>
    <property type="evidence" value="ECO:0007669"/>
    <property type="project" value="InterPro"/>
</dbReference>
<sequence>MAPRKPESRPSGPSARSLRHARIAGTIHPLLPAKIFRPDAAVTDSFLENKRDKRLIRQSAFRSRISAAATASSSKNRVTRRRSAKPSQWSNLDALAGALPDLEAEAARKGTAGDAEPEAGRIRHRSMKTTKGALKRKERIVRGEMYRFGASMAKLSQASTSPPRTKTEECSMEDFGEDEAAAQEAPPAAQTTSTANRWAALRGYISSTMEQNPAFANR</sequence>